<protein>
    <submittedName>
        <fullName evidence="5">STE20 related adaptor beta</fullName>
    </submittedName>
</protein>
<dbReference type="RefSeq" id="XP_005995457.1">
    <property type="nucleotide sequence ID" value="XM_005995395.3"/>
</dbReference>
<dbReference type="EMBL" id="AFYH01065245">
    <property type="status" value="NOT_ANNOTATED_CDS"/>
    <property type="molecule type" value="Genomic_DNA"/>
</dbReference>
<reference evidence="6" key="1">
    <citation type="submission" date="2011-08" db="EMBL/GenBank/DDBJ databases">
        <title>The draft genome of Latimeria chalumnae.</title>
        <authorList>
            <person name="Di Palma F."/>
            <person name="Alfoldi J."/>
            <person name="Johnson J."/>
            <person name="Berlin A."/>
            <person name="Gnerre S."/>
            <person name="Jaffe D."/>
            <person name="MacCallum I."/>
            <person name="Young S."/>
            <person name="Walker B.J."/>
            <person name="Lander E."/>
            <person name="Lindblad-Toh K."/>
        </authorList>
    </citation>
    <scope>NUCLEOTIDE SEQUENCE [LARGE SCALE GENOMIC DNA]</scope>
    <source>
        <strain evidence="6">Wild caught</strain>
    </source>
</reference>
<organism evidence="5 6">
    <name type="scientific">Latimeria chalumnae</name>
    <name type="common">Coelacanth</name>
    <dbReference type="NCBI Taxonomy" id="7897"/>
    <lineage>
        <taxon>Eukaryota</taxon>
        <taxon>Metazoa</taxon>
        <taxon>Chordata</taxon>
        <taxon>Craniata</taxon>
        <taxon>Vertebrata</taxon>
        <taxon>Euteleostomi</taxon>
        <taxon>Coelacanthiformes</taxon>
        <taxon>Coelacanthidae</taxon>
        <taxon>Latimeria</taxon>
    </lineage>
</organism>
<dbReference type="AlphaFoldDB" id="H3AFW3"/>
<evidence type="ECO:0000259" key="4">
    <source>
        <dbReference type="PROSITE" id="PS50011"/>
    </source>
</evidence>
<comment type="function">
    <text evidence="2">Pseudokinase which, in complex with CAB39/MO25 (CAB39/MO25alpha or CAB39L/MO25beta), binds to and activates STK11/LKB1. Adopts a closed conformation typical of active protein kinases and binds STK11/LKB1 as a pseudosubstrate, promoting conformational change of STK11/LKB1 in an active conformation.</text>
</comment>
<feature type="region of interest" description="Disordered" evidence="3">
    <location>
        <begin position="23"/>
        <end position="44"/>
    </location>
</feature>
<dbReference type="EMBL" id="AFYH01065248">
    <property type="status" value="NOT_ANNOTATED_CDS"/>
    <property type="molecule type" value="Genomic_DNA"/>
</dbReference>
<dbReference type="GO" id="GO:1902554">
    <property type="term" value="C:serine/threonine protein kinase complex"/>
    <property type="evidence" value="ECO:0007669"/>
    <property type="project" value="TreeGrafter"/>
</dbReference>
<dbReference type="Proteomes" id="UP000008672">
    <property type="component" value="Unassembled WGS sequence"/>
</dbReference>
<dbReference type="FunCoup" id="H3AFW3">
    <property type="interactions" value="1905"/>
</dbReference>
<comment type="similarity">
    <text evidence="1">Belongs to the protein kinase superfamily. STE Ser/Thr protein kinase family. STE20 subfamily.</text>
</comment>
<dbReference type="GO" id="GO:0006611">
    <property type="term" value="P:protein export from nucleus"/>
    <property type="evidence" value="ECO:0007669"/>
    <property type="project" value="TreeGrafter"/>
</dbReference>
<name>H3AFW3_LATCH</name>
<evidence type="ECO:0000313" key="6">
    <source>
        <dbReference type="Proteomes" id="UP000008672"/>
    </source>
</evidence>
<dbReference type="GO" id="GO:0004672">
    <property type="term" value="F:protein kinase activity"/>
    <property type="evidence" value="ECO:0007669"/>
    <property type="project" value="InterPro"/>
</dbReference>
<dbReference type="OMA" id="KNEMVFC"/>
<dbReference type="EMBL" id="AFYH01065246">
    <property type="status" value="NOT_ANNOTATED_CDS"/>
    <property type="molecule type" value="Genomic_DNA"/>
</dbReference>
<dbReference type="GeneID" id="102351317"/>
<dbReference type="Gene3D" id="1.10.510.10">
    <property type="entry name" value="Transferase(Phosphotransferase) domain 1"/>
    <property type="match status" value="1"/>
</dbReference>
<dbReference type="PANTHER" id="PTHR48014:SF13">
    <property type="entry name" value="STE20-RELATED KINASE ADAPTER PROTEIN BETA"/>
    <property type="match status" value="1"/>
</dbReference>
<dbReference type="STRING" id="7897.ENSLACP00000008534"/>
<dbReference type="KEGG" id="lcm:102351317"/>
<dbReference type="Ensembl" id="ENSLACT00000008602.1">
    <property type="protein sequence ID" value="ENSLACP00000008534.1"/>
    <property type="gene ID" value="ENSLACG00000007552.1"/>
</dbReference>
<dbReference type="GeneTree" id="ENSGT00940000155390"/>
<dbReference type="Pfam" id="PF00069">
    <property type="entry name" value="Pkinase"/>
    <property type="match status" value="1"/>
</dbReference>
<dbReference type="InParanoid" id="H3AFW3"/>
<evidence type="ECO:0000256" key="2">
    <source>
        <dbReference type="ARBA" id="ARBA00034653"/>
    </source>
</evidence>
<dbReference type="eggNOG" id="KOG0582">
    <property type="taxonomic scope" value="Eukaryota"/>
</dbReference>
<feature type="domain" description="Protein kinase" evidence="4">
    <location>
        <begin position="59"/>
        <end position="370"/>
    </location>
</feature>
<dbReference type="HOGENOM" id="CLU_000288_63_23_1"/>
<dbReference type="EMBL" id="AFYH01065249">
    <property type="status" value="NOT_ANNOTATED_CDS"/>
    <property type="molecule type" value="Genomic_DNA"/>
</dbReference>
<gene>
    <name evidence="5" type="primary">STRADB</name>
</gene>
<evidence type="ECO:0000313" key="5">
    <source>
        <dbReference type="Ensembl" id="ENSLACP00000008534.1"/>
    </source>
</evidence>
<dbReference type="Gene3D" id="3.30.200.20">
    <property type="entry name" value="Phosphorylase Kinase, domain 1"/>
    <property type="match status" value="1"/>
</dbReference>
<dbReference type="OrthoDB" id="840771at2759"/>
<dbReference type="PANTHER" id="PTHR48014">
    <property type="entry name" value="SERINE/THREONINE-PROTEIN KINASE FRAY2"/>
    <property type="match status" value="1"/>
</dbReference>
<dbReference type="SUPFAM" id="SSF56112">
    <property type="entry name" value="Protein kinase-like (PK-like)"/>
    <property type="match status" value="1"/>
</dbReference>
<dbReference type="InterPro" id="IPR047173">
    <property type="entry name" value="STRAD_A/B-like"/>
</dbReference>
<dbReference type="EMBL" id="AFYH01065247">
    <property type="status" value="NOT_ANNOTATED_CDS"/>
    <property type="molecule type" value="Genomic_DNA"/>
</dbReference>
<dbReference type="PROSITE" id="PS50011">
    <property type="entry name" value="PROTEIN_KINASE_DOM"/>
    <property type="match status" value="1"/>
</dbReference>
<dbReference type="GO" id="GO:0043539">
    <property type="term" value="F:protein serine/threonine kinase activator activity"/>
    <property type="evidence" value="ECO:0007669"/>
    <property type="project" value="InterPro"/>
</dbReference>
<dbReference type="InterPro" id="IPR011009">
    <property type="entry name" value="Kinase-like_dom_sf"/>
</dbReference>
<reference evidence="5" key="2">
    <citation type="submission" date="2025-08" db="UniProtKB">
        <authorList>
            <consortium name="Ensembl"/>
        </authorList>
    </citation>
    <scope>IDENTIFICATION</scope>
</reference>
<dbReference type="InterPro" id="IPR000719">
    <property type="entry name" value="Prot_kinase_dom"/>
</dbReference>
<evidence type="ECO:0000256" key="1">
    <source>
        <dbReference type="ARBA" id="ARBA00008874"/>
    </source>
</evidence>
<reference evidence="5" key="3">
    <citation type="submission" date="2025-09" db="UniProtKB">
        <authorList>
            <consortium name="Ensembl"/>
        </authorList>
    </citation>
    <scope>IDENTIFICATION</scope>
</reference>
<accession>H3AFW3</accession>
<sequence>MSFLDCFCFSQTSVEALDVENQSEVGSQKHLAEEPTASLLPRSPCSDEMPVYTSDASHYEILSELGKGSHNETTVYLAKHSPSGALVAVRHTDLDDCSEEQLAHLQKNLILSRLFQHPNILTHQMVFTIGSKLWVVSPFMAYGSAGHLLRTHFPEGMCECLIAHVLYGAVKALDYLHRIGFIHRSIKASHILVSGEGFICLSGLNSLFNTLRDGQRSKVVYDFPQFSTLVLPWLSPELLSQDLHGYNVKSDIYSLGITAYELANGRVPFLDMKPMKMLLKKLKGPPCCLLDMNSYPLGEQGLKNLRSGVDSGIGESVATSSMGRTITSERLQISSSKTFSPYFQDFVELCLQQDPEKRPSANALLSHAFFRLWQVKQQTEDSVISLLHPAVPLSISVVAKTSPVLQLPSGTGSWHTQDWEF</sequence>
<keyword evidence="6" id="KW-1185">Reference proteome</keyword>
<proteinExistence type="inferred from homology"/>
<dbReference type="GO" id="GO:0005524">
    <property type="term" value="F:ATP binding"/>
    <property type="evidence" value="ECO:0007669"/>
    <property type="project" value="InterPro"/>
</dbReference>
<dbReference type="Bgee" id="ENSLACG00000007552">
    <property type="expression patterns" value="Expressed in chordate pharynx and 6 other cell types or tissues"/>
</dbReference>
<dbReference type="EMBL" id="AFYH01065250">
    <property type="status" value="NOT_ANNOTATED_CDS"/>
    <property type="molecule type" value="Genomic_DNA"/>
</dbReference>
<evidence type="ECO:0000256" key="3">
    <source>
        <dbReference type="SAM" id="MobiDB-lite"/>
    </source>
</evidence>
<dbReference type="CTD" id="55437"/>